<evidence type="ECO:0000256" key="3">
    <source>
        <dbReference type="ARBA" id="ARBA00022729"/>
    </source>
</evidence>
<dbReference type="Proteomes" id="UP000184301">
    <property type="component" value="Unassembled WGS sequence"/>
</dbReference>
<dbReference type="OrthoDB" id="569491at2"/>
<evidence type="ECO:0000256" key="4">
    <source>
        <dbReference type="SAM" id="SignalP"/>
    </source>
</evidence>
<feature type="signal peptide" evidence="4">
    <location>
        <begin position="1"/>
        <end position="20"/>
    </location>
</feature>
<reference evidence="6 7" key="1">
    <citation type="submission" date="2016-11" db="EMBL/GenBank/DDBJ databases">
        <authorList>
            <person name="Jaros S."/>
            <person name="Januszkiewicz K."/>
            <person name="Wedrychowicz H."/>
        </authorList>
    </citation>
    <scope>NUCLEOTIDE SEQUENCE [LARGE SCALE GENOMIC DNA]</scope>
    <source>
        <strain evidence="6 7">DSM 15480</strain>
    </source>
</reference>
<keyword evidence="7" id="KW-1185">Reference proteome</keyword>
<dbReference type="AlphaFoldDB" id="A0A1M6RB81"/>
<dbReference type="STRING" id="1121950.SAMN02745243_02643"/>
<dbReference type="PANTHER" id="PTHR46847:SF1">
    <property type="entry name" value="D-ALLOSE-BINDING PERIPLASMIC PROTEIN-RELATED"/>
    <property type="match status" value="1"/>
</dbReference>
<dbReference type="PROSITE" id="PS51257">
    <property type="entry name" value="PROKAR_LIPOPROTEIN"/>
    <property type="match status" value="1"/>
</dbReference>
<dbReference type="Gene3D" id="3.40.50.2300">
    <property type="match status" value="2"/>
</dbReference>
<evidence type="ECO:0000313" key="7">
    <source>
        <dbReference type="Proteomes" id="UP000184301"/>
    </source>
</evidence>
<accession>A0A1M6RB81</accession>
<dbReference type="EMBL" id="FQZY01000041">
    <property type="protein sequence ID" value="SHK29587.1"/>
    <property type="molecule type" value="Genomic_DNA"/>
</dbReference>
<dbReference type="RefSeq" id="WP_073111245.1">
    <property type="nucleotide sequence ID" value="NZ_FQZY01000041.1"/>
</dbReference>
<sequence length="384" mass="41827">MKKRMIAMFLAGSMVFSLSACSEKIDNTATLKAGEVPTYQGNLNAINPLAYNNVDGLDLEKGTFISIIGRQEATPYWTTVEAGVKQATEDLNTALGYTGDDKIKVTFNAPSKEEDIDEQVNILDEELSRYPNAIGIASIDDSACSMQFDLATESDIPIVAFDSGNNYQGILCTCRTNNEEAAGTAAAKLCGEIEDSGEVILIAHDENSSSGKERVKGFTDEITNNHPNVKIVETIYNSQMDAMKKTIAEKKNEGIIDETKKVTVDDLSDEDVIAYYLEIHPEVKGVFATNDLTTQLTLDSCKQMKNTGIKVVGFDYGEDQQKALEDGTLSGLIVQNPFGMGYAAVVACARTILNQGNEAVVDTGYIWVTKDNMTDDSIVNMLYK</sequence>
<dbReference type="GO" id="GO:0030246">
    <property type="term" value="F:carbohydrate binding"/>
    <property type="evidence" value="ECO:0007669"/>
    <property type="project" value="UniProtKB-ARBA"/>
</dbReference>
<feature type="domain" description="Periplasmic binding protein" evidence="5">
    <location>
        <begin position="69"/>
        <end position="350"/>
    </location>
</feature>
<gene>
    <name evidence="6" type="ORF">SAMN02745243_02643</name>
</gene>
<feature type="chain" id="PRO_5039112337" evidence="4">
    <location>
        <begin position="21"/>
        <end position="384"/>
    </location>
</feature>
<dbReference type="InterPro" id="IPR025997">
    <property type="entry name" value="SBP_2_dom"/>
</dbReference>
<evidence type="ECO:0000256" key="2">
    <source>
        <dbReference type="ARBA" id="ARBA00007639"/>
    </source>
</evidence>
<evidence type="ECO:0000259" key="5">
    <source>
        <dbReference type="Pfam" id="PF13407"/>
    </source>
</evidence>
<dbReference type="Pfam" id="PF13407">
    <property type="entry name" value="Peripla_BP_4"/>
    <property type="match status" value="1"/>
</dbReference>
<protein>
    <submittedName>
        <fullName evidence="6">Monosaccharide ABC transporter substrate-binding protein, CUT2 family (TC 3.A.1.2.-)</fullName>
    </submittedName>
</protein>
<dbReference type="GO" id="GO:0030313">
    <property type="term" value="C:cell envelope"/>
    <property type="evidence" value="ECO:0007669"/>
    <property type="project" value="UniProtKB-SubCell"/>
</dbReference>
<comment type="similarity">
    <text evidence="2">Belongs to the bacterial solute-binding protein 2 family.</text>
</comment>
<organism evidence="6 7">
    <name type="scientific">Hespellia stercorisuis DSM 15480</name>
    <dbReference type="NCBI Taxonomy" id="1121950"/>
    <lineage>
        <taxon>Bacteria</taxon>
        <taxon>Bacillati</taxon>
        <taxon>Bacillota</taxon>
        <taxon>Clostridia</taxon>
        <taxon>Lachnospirales</taxon>
        <taxon>Lachnospiraceae</taxon>
        <taxon>Hespellia</taxon>
    </lineage>
</organism>
<comment type="subcellular location">
    <subcellularLocation>
        <location evidence="1">Cell envelope</location>
    </subcellularLocation>
</comment>
<name>A0A1M6RB81_9FIRM</name>
<proteinExistence type="inferred from homology"/>
<evidence type="ECO:0000256" key="1">
    <source>
        <dbReference type="ARBA" id="ARBA00004196"/>
    </source>
</evidence>
<dbReference type="InterPro" id="IPR028082">
    <property type="entry name" value="Peripla_BP_I"/>
</dbReference>
<dbReference type="SUPFAM" id="SSF53822">
    <property type="entry name" value="Periplasmic binding protein-like I"/>
    <property type="match status" value="1"/>
</dbReference>
<keyword evidence="3 4" id="KW-0732">Signal</keyword>
<dbReference type="PANTHER" id="PTHR46847">
    <property type="entry name" value="D-ALLOSE-BINDING PERIPLASMIC PROTEIN-RELATED"/>
    <property type="match status" value="1"/>
</dbReference>
<evidence type="ECO:0000313" key="6">
    <source>
        <dbReference type="EMBL" id="SHK29587.1"/>
    </source>
</evidence>